<sequence>MLQHGELLRSTMVDGNLQWLCYLSSTRHRSFIFLVSISAFTLKHSSSAWPQSTWHFFVSWATSPRLGTIAKALRLEQMAENLDGKVPHVASVIVTGKSRTAMMK</sequence>
<dbReference type="Proteomes" id="UP000325315">
    <property type="component" value="Unassembled WGS sequence"/>
</dbReference>
<dbReference type="AlphaFoldDB" id="A0A5B6X520"/>
<gene>
    <name evidence="1" type="ORF">EPI10_032137</name>
</gene>
<organism evidence="1 2">
    <name type="scientific">Gossypium australe</name>
    <dbReference type="NCBI Taxonomy" id="47621"/>
    <lineage>
        <taxon>Eukaryota</taxon>
        <taxon>Viridiplantae</taxon>
        <taxon>Streptophyta</taxon>
        <taxon>Embryophyta</taxon>
        <taxon>Tracheophyta</taxon>
        <taxon>Spermatophyta</taxon>
        <taxon>Magnoliopsida</taxon>
        <taxon>eudicotyledons</taxon>
        <taxon>Gunneridae</taxon>
        <taxon>Pentapetalae</taxon>
        <taxon>rosids</taxon>
        <taxon>malvids</taxon>
        <taxon>Malvales</taxon>
        <taxon>Malvaceae</taxon>
        <taxon>Malvoideae</taxon>
        <taxon>Gossypium</taxon>
    </lineage>
</organism>
<evidence type="ECO:0000313" key="2">
    <source>
        <dbReference type="Proteomes" id="UP000325315"/>
    </source>
</evidence>
<proteinExistence type="predicted"/>
<name>A0A5B6X520_9ROSI</name>
<dbReference type="EMBL" id="SMMG02000001">
    <property type="protein sequence ID" value="KAA3488374.1"/>
    <property type="molecule type" value="Genomic_DNA"/>
</dbReference>
<evidence type="ECO:0000313" key="1">
    <source>
        <dbReference type="EMBL" id="KAA3488374.1"/>
    </source>
</evidence>
<protein>
    <submittedName>
        <fullName evidence="1">Protein YeeZ isoform X2</fullName>
    </submittedName>
</protein>
<comment type="caution">
    <text evidence="1">The sequence shown here is derived from an EMBL/GenBank/DDBJ whole genome shotgun (WGS) entry which is preliminary data.</text>
</comment>
<keyword evidence="2" id="KW-1185">Reference proteome</keyword>
<reference evidence="2" key="1">
    <citation type="journal article" date="2019" name="Plant Biotechnol. J.">
        <title>Genome sequencing of the Australian wild diploid species Gossypium australe highlights disease resistance and delayed gland morphogenesis.</title>
        <authorList>
            <person name="Cai Y."/>
            <person name="Cai X."/>
            <person name="Wang Q."/>
            <person name="Wang P."/>
            <person name="Zhang Y."/>
            <person name="Cai C."/>
            <person name="Xu Y."/>
            <person name="Wang K."/>
            <person name="Zhou Z."/>
            <person name="Wang C."/>
            <person name="Geng S."/>
            <person name="Li B."/>
            <person name="Dong Q."/>
            <person name="Hou Y."/>
            <person name="Wang H."/>
            <person name="Ai P."/>
            <person name="Liu Z."/>
            <person name="Yi F."/>
            <person name="Sun M."/>
            <person name="An G."/>
            <person name="Cheng J."/>
            <person name="Zhang Y."/>
            <person name="Shi Q."/>
            <person name="Xie Y."/>
            <person name="Shi X."/>
            <person name="Chang Y."/>
            <person name="Huang F."/>
            <person name="Chen Y."/>
            <person name="Hong S."/>
            <person name="Mi L."/>
            <person name="Sun Q."/>
            <person name="Zhang L."/>
            <person name="Zhou B."/>
            <person name="Peng R."/>
            <person name="Zhang X."/>
            <person name="Liu F."/>
        </authorList>
    </citation>
    <scope>NUCLEOTIDE SEQUENCE [LARGE SCALE GENOMIC DNA]</scope>
    <source>
        <strain evidence="2">cv. PA1801</strain>
    </source>
</reference>
<accession>A0A5B6X520</accession>